<dbReference type="Proteomes" id="UP001320420">
    <property type="component" value="Unassembled WGS sequence"/>
</dbReference>
<dbReference type="Gene3D" id="3.40.50.300">
    <property type="entry name" value="P-loop containing nucleotide triphosphate hydrolases"/>
    <property type="match status" value="1"/>
</dbReference>
<name>A0AAN9UPC4_9PEZI</name>
<dbReference type="SUPFAM" id="SSF57667">
    <property type="entry name" value="beta-beta-alpha zinc fingers"/>
    <property type="match status" value="1"/>
</dbReference>
<keyword evidence="1" id="KW-0479">Metal-binding</keyword>
<dbReference type="AlphaFoldDB" id="A0AAN9UPC4"/>
<evidence type="ECO:0000313" key="8">
    <source>
        <dbReference type="EMBL" id="KAK7750832.1"/>
    </source>
</evidence>
<keyword evidence="9" id="KW-1185">Reference proteome</keyword>
<keyword evidence="6" id="KW-0175">Coiled coil</keyword>
<evidence type="ECO:0000256" key="3">
    <source>
        <dbReference type="ARBA" id="ARBA00022771"/>
    </source>
</evidence>
<sequence>MSRRSNNHFQQYHDDQQSLEIHMGQFEDRLEQLLRNAQNQEEDRKRQQLDAVKRWLDAPIEHQSDLHQDCTDKRNEYPGTTSKTILTSGIIDYCKEYQPEDRLEDRPDYKTSYFYCRENVENNKECLEVYKALLHQMLHHHPDMLPSCYEKKLNGMDVLGDTSTAEILIRRFCEADFNQFIIIDGLDEIESRQRKMLMNFLANMVDECDKYDPGKVRVLFVSHDLADVRRMKRMETATILDLNPHDTQRAIKRYLVSMDYRLYQLRDDIREICGSLVQKVHNRIRFAHQTAREYIVNNEELDEKRIECDLTILCLSYLAAPWFRRNLGDADREWYIKAGYFSFQDYALSKWSHHLKAFVQTGPDLCARPLEGPSYLNRVSRALANFVQAYLQDLNPPEHEEQITTATEQCLAFRDCAFYEDLVMLWTHLYRHQHADLKQRNKVGISSLDSALEKNRKKLEGLVAGEGGDVPAELPSRYGDYIFKCDRLLCDYFHVGFGDKEARQAHLNRHERPYPCTVEGCSVVVFGFSNNKDRDKHMRLYHPDEAEGSGSGFIQMPRELVGEAKFPCSNCPKIFTRKANRDAHVRSHFGDRPFECPSCDRAFTRKNDLRRHERKKHVRGRG</sequence>
<reference evidence="8 9" key="1">
    <citation type="submission" date="2024-02" db="EMBL/GenBank/DDBJ databases">
        <title>De novo assembly and annotation of 12 fungi associated with fruit tree decline syndrome in Ontario, Canada.</title>
        <authorList>
            <person name="Sulman M."/>
            <person name="Ellouze W."/>
            <person name="Ilyukhin E."/>
        </authorList>
    </citation>
    <scope>NUCLEOTIDE SEQUENCE [LARGE SCALE GENOMIC DNA]</scope>
    <source>
        <strain evidence="8 9">M11/M66-122</strain>
    </source>
</reference>
<evidence type="ECO:0000259" key="7">
    <source>
        <dbReference type="PROSITE" id="PS50157"/>
    </source>
</evidence>
<evidence type="ECO:0000256" key="4">
    <source>
        <dbReference type="ARBA" id="ARBA00022833"/>
    </source>
</evidence>
<dbReference type="PROSITE" id="PS50157">
    <property type="entry name" value="ZINC_FINGER_C2H2_2"/>
    <property type="match status" value="2"/>
</dbReference>
<dbReference type="PROSITE" id="PS00028">
    <property type="entry name" value="ZINC_FINGER_C2H2_1"/>
    <property type="match status" value="2"/>
</dbReference>
<keyword evidence="2" id="KW-0677">Repeat</keyword>
<feature type="domain" description="C2H2-type" evidence="7">
    <location>
        <begin position="594"/>
        <end position="622"/>
    </location>
</feature>
<dbReference type="InterPro" id="IPR027417">
    <property type="entry name" value="P-loop_NTPase"/>
</dbReference>
<dbReference type="Pfam" id="PF00096">
    <property type="entry name" value="zf-C2H2"/>
    <property type="match status" value="2"/>
</dbReference>
<protein>
    <recommendedName>
        <fullName evidence="7">C2H2-type domain-containing protein</fullName>
    </recommendedName>
</protein>
<keyword evidence="4" id="KW-0862">Zinc</keyword>
<dbReference type="InterPro" id="IPR036236">
    <property type="entry name" value="Znf_C2H2_sf"/>
</dbReference>
<dbReference type="Gene3D" id="3.30.160.60">
    <property type="entry name" value="Classic Zinc Finger"/>
    <property type="match status" value="2"/>
</dbReference>
<dbReference type="InterPro" id="IPR056884">
    <property type="entry name" value="NPHP3-like_N"/>
</dbReference>
<dbReference type="FunFam" id="3.30.160.60:FF:000065">
    <property type="entry name" value="B-cell CLL/lymphoma 6, member B"/>
    <property type="match status" value="1"/>
</dbReference>
<dbReference type="GO" id="GO:0008270">
    <property type="term" value="F:zinc ion binding"/>
    <property type="evidence" value="ECO:0007669"/>
    <property type="project" value="UniProtKB-KW"/>
</dbReference>
<keyword evidence="3 5" id="KW-0863">Zinc-finger</keyword>
<dbReference type="EMBL" id="JAKJXP020000058">
    <property type="protein sequence ID" value="KAK7750832.1"/>
    <property type="molecule type" value="Genomic_DNA"/>
</dbReference>
<evidence type="ECO:0000256" key="6">
    <source>
        <dbReference type="SAM" id="Coils"/>
    </source>
</evidence>
<dbReference type="InterPro" id="IPR013087">
    <property type="entry name" value="Znf_C2H2_type"/>
</dbReference>
<feature type="coiled-coil region" evidence="6">
    <location>
        <begin position="16"/>
        <end position="50"/>
    </location>
</feature>
<proteinExistence type="predicted"/>
<feature type="domain" description="C2H2-type" evidence="7">
    <location>
        <begin position="566"/>
        <end position="593"/>
    </location>
</feature>
<evidence type="ECO:0000256" key="5">
    <source>
        <dbReference type="PROSITE-ProRule" id="PRU00042"/>
    </source>
</evidence>
<accession>A0AAN9UPC4</accession>
<comment type="caution">
    <text evidence="8">The sequence shown here is derived from an EMBL/GenBank/DDBJ whole genome shotgun (WGS) entry which is preliminary data.</text>
</comment>
<evidence type="ECO:0000313" key="9">
    <source>
        <dbReference type="Proteomes" id="UP001320420"/>
    </source>
</evidence>
<evidence type="ECO:0000256" key="2">
    <source>
        <dbReference type="ARBA" id="ARBA00022737"/>
    </source>
</evidence>
<dbReference type="PANTHER" id="PTHR10039">
    <property type="entry name" value="AMELOGENIN"/>
    <property type="match status" value="1"/>
</dbReference>
<evidence type="ECO:0000256" key="1">
    <source>
        <dbReference type="ARBA" id="ARBA00022723"/>
    </source>
</evidence>
<gene>
    <name evidence="8" type="ORF">SLS62_007231</name>
</gene>
<organism evidence="8 9">
    <name type="scientific">Diatrype stigma</name>
    <dbReference type="NCBI Taxonomy" id="117547"/>
    <lineage>
        <taxon>Eukaryota</taxon>
        <taxon>Fungi</taxon>
        <taxon>Dikarya</taxon>
        <taxon>Ascomycota</taxon>
        <taxon>Pezizomycotina</taxon>
        <taxon>Sordariomycetes</taxon>
        <taxon>Xylariomycetidae</taxon>
        <taxon>Xylariales</taxon>
        <taxon>Diatrypaceae</taxon>
        <taxon>Diatrype</taxon>
    </lineage>
</organism>
<dbReference type="SMART" id="SM00355">
    <property type="entry name" value="ZnF_C2H2"/>
    <property type="match status" value="4"/>
</dbReference>
<dbReference type="Pfam" id="PF24883">
    <property type="entry name" value="NPHP3_N"/>
    <property type="match status" value="1"/>
</dbReference>
<dbReference type="PANTHER" id="PTHR10039:SF14">
    <property type="entry name" value="NACHT DOMAIN-CONTAINING PROTEIN"/>
    <property type="match status" value="1"/>
</dbReference>